<name>A0AAD9DQ46_9TELE</name>
<protein>
    <submittedName>
        <fullName evidence="2">Uncharacterized protein</fullName>
    </submittedName>
</protein>
<dbReference type="Proteomes" id="UP001239994">
    <property type="component" value="Unassembled WGS sequence"/>
</dbReference>
<feature type="region of interest" description="Disordered" evidence="1">
    <location>
        <begin position="1"/>
        <end position="40"/>
    </location>
</feature>
<feature type="compositionally biased region" description="Basic and acidic residues" evidence="1">
    <location>
        <begin position="31"/>
        <end position="40"/>
    </location>
</feature>
<gene>
    <name evidence="2" type="ORF">P4O66_002259</name>
</gene>
<keyword evidence="3" id="KW-1185">Reference proteome</keyword>
<accession>A0AAD9DQ46</accession>
<organism evidence="2 3">
    <name type="scientific">Electrophorus voltai</name>
    <dbReference type="NCBI Taxonomy" id="2609070"/>
    <lineage>
        <taxon>Eukaryota</taxon>
        <taxon>Metazoa</taxon>
        <taxon>Chordata</taxon>
        <taxon>Craniata</taxon>
        <taxon>Vertebrata</taxon>
        <taxon>Euteleostomi</taxon>
        <taxon>Actinopterygii</taxon>
        <taxon>Neopterygii</taxon>
        <taxon>Teleostei</taxon>
        <taxon>Ostariophysi</taxon>
        <taxon>Gymnotiformes</taxon>
        <taxon>Gymnotoidei</taxon>
        <taxon>Gymnotidae</taxon>
        <taxon>Electrophorus</taxon>
    </lineage>
</organism>
<sequence>MDKWLTEKLQGTEAEPEARAQACPPCSHHATRSEPDHRMSTREDSCLISFEKGYLYLDQPVNGRCVLLKVIRALLCYEAKLLDTYAVLDDESVRTILFPAAARKL</sequence>
<dbReference type="EMBL" id="JAROKS010000021">
    <property type="protein sequence ID" value="KAK1789931.1"/>
    <property type="molecule type" value="Genomic_DNA"/>
</dbReference>
<comment type="caution">
    <text evidence="2">The sequence shown here is derived from an EMBL/GenBank/DDBJ whole genome shotgun (WGS) entry which is preliminary data.</text>
</comment>
<evidence type="ECO:0000313" key="3">
    <source>
        <dbReference type="Proteomes" id="UP001239994"/>
    </source>
</evidence>
<evidence type="ECO:0000256" key="1">
    <source>
        <dbReference type="SAM" id="MobiDB-lite"/>
    </source>
</evidence>
<evidence type="ECO:0000313" key="2">
    <source>
        <dbReference type="EMBL" id="KAK1789931.1"/>
    </source>
</evidence>
<reference evidence="2" key="1">
    <citation type="submission" date="2023-03" db="EMBL/GenBank/DDBJ databases">
        <title>Electrophorus voltai genome.</title>
        <authorList>
            <person name="Bian C."/>
        </authorList>
    </citation>
    <scope>NUCLEOTIDE SEQUENCE</scope>
    <source>
        <strain evidence="2">CB-2022</strain>
        <tissue evidence="2">Muscle</tissue>
    </source>
</reference>
<dbReference type="AlphaFoldDB" id="A0AAD9DQ46"/>
<proteinExistence type="predicted"/>